<dbReference type="InterPro" id="IPR011009">
    <property type="entry name" value="Kinase-like_dom_sf"/>
</dbReference>
<gene>
    <name evidence="1" type="ORF">MHIP_17970</name>
</gene>
<reference evidence="1 2" key="1">
    <citation type="journal article" date="2019" name="Emerg. Microbes Infect.">
        <title>Comprehensive subspecies identification of 175 nontuberculous mycobacteria species based on 7547 genomic profiles.</title>
        <authorList>
            <person name="Matsumoto Y."/>
            <person name="Kinjo T."/>
            <person name="Motooka D."/>
            <person name="Nabeya D."/>
            <person name="Jung N."/>
            <person name="Uechi K."/>
            <person name="Horii T."/>
            <person name="Iida T."/>
            <person name="Fujita J."/>
            <person name="Nakamura S."/>
        </authorList>
    </citation>
    <scope>NUCLEOTIDE SEQUENCE [LARGE SCALE GENOMIC DNA]</scope>
    <source>
        <strain evidence="1 2">JCM 30996</strain>
    </source>
</reference>
<comment type="caution">
    <text evidence="1">The sequence shown here is derived from an EMBL/GenBank/DDBJ whole genome shotgun (WGS) entry which is preliminary data.</text>
</comment>
<dbReference type="SUPFAM" id="SSF56112">
    <property type="entry name" value="Protein kinase-like (PK-like)"/>
    <property type="match status" value="1"/>
</dbReference>
<protein>
    <recommendedName>
        <fullName evidence="3">Aminoglycoside phosphotransferase</fullName>
    </recommendedName>
</protein>
<dbReference type="Proteomes" id="UP000465304">
    <property type="component" value="Unassembled WGS sequence"/>
</dbReference>
<keyword evidence="2" id="KW-1185">Reference proteome</keyword>
<dbReference type="AlphaFoldDB" id="A0A7I9ZK17"/>
<name>A0A7I9ZK17_9MYCO</name>
<evidence type="ECO:0000313" key="1">
    <source>
        <dbReference type="EMBL" id="GFH01314.1"/>
    </source>
</evidence>
<accession>A0A7I9ZK17</accession>
<dbReference type="EMBL" id="BLLB01000002">
    <property type="protein sequence ID" value="GFH01314.1"/>
    <property type="molecule type" value="Genomic_DNA"/>
</dbReference>
<sequence>MGTSAGSMDDQRWFPGGHLGLDVPADTNSLGAGGAEFLTEAFRRAGALTGDNAVVAIEELREFGGGSTGRKAVLSVSYRQDGDLPRDLFVKFSRDFDDPGRDVGRSQMAEEVRFALLTGSPEFPIDVPRCLFADYDERSGTGILITTRIAYGSNGIEPHYDKCADHVMPDPPGHYRALLGALARLAGAHRAGLLGAGFEFPVDMRRLSVGERTPYTADQLHRRVDQLGELASRQPALLPSGVTSPEFLSRLREQVTVCAARVEDLWDSLGADPRYVALCHWNANVDNAWFWRDTAGELRCGLLDWGCVGRMNLAMAIWGSMCSADTDMWNAHFDSLLDHFVAEFAAAGGAPLDVGELRRHLLTYVAITGPAWLLDVPGYLLKRLPNRWPTGSTRASRTANRRAAGC</sequence>
<evidence type="ECO:0000313" key="2">
    <source>
        <dbReference type="Proteomes" id="UP000465304"/>
    </source>
</evidence>
<evidence type="ECO:0008006" key="3">
    <source>
        <dbReference type="Google" id="ProtNLM"/>
    </source>
</evidence>
<organism evidence="1 2">
    <name type="scientific">Mycolicibacterium hippocampi</name>
    <dbReference type="NCBI Taxonomy" id="659824"/>
    <lineage>
        <taxon>Bacteria</taxon>
        <taxon>Bacillati</taxon>
        <taxon>Actinomycetota</taxon>
        <taxon>Actinomycetes</taxon>
        <taxon>Mycobacteriales</taxon>
        <taxon>Mycobacteriaceae</taxon>
        <taxon>Mycolicibacterium</taxon>
    </lineage>
</organism>
<proteinExistence type="predicted"/>